<evidence type="ECO:0000256" key="8">
    <source>
        <dbReference type="ARBA" id="ARBA00022840"/>
    </source>
</evidence>
<evidence type="ECO:0000256" key="1">
    <source>
        <dbReference type="ARBA" id="ARBA00001946"/>
    </source>
</evidence>
<dbReference type="RefSeq" id="WP_133363553.1">
    <property type="nucleotide sequence ID" value="NZ_CP037940.1"/>
</dbReference>
<evidence type="ECO:0000256" key="4">
    <source>
        <dbReference type="ARBA" id="ARBA00022723"/>
    </source>
</evidence>
<dbReference type="InterPro" id="IPR043129">
    <property type="entry name" value="ATPase_NBD"/>
</dbReference>
<keyword evidence="7" id="KW-0862">Zinc</keyword>
<keyword evidence="5" id="KW-0547">Nucleotide-binding</keyword>
<keyword evidence="8" id="KW-0067">ATP-binding</keyword>
<evidence type="ECO:0000256" key="13">
    <source>
        <dbReference type="ARBA" id="ARBA00074653"/>
    </source>
</evidence>
<protein>
    <recommendedName>
        <fullName evidence="13">Fructokinase</fullName>
        <ecNumber evidence="11">2.7.1.4</ecNumber>
    </recommendedName>
</protein>
<proteinExistence type="inferred from homology"/>
<organism evidence="14 15">
    <name type="scientific">Periweissella cryptocerci</name>
    <dbReference type="NCBI Taxonomy" id="2506420"/>
    <lineage>
        <taxon>Bacteria</taxon>
        <taxon>Bacillati</taxon>
        <taxon>Bacillota</taxon>
        <taxon>Bacilli</taxon>
        <taxon>Lactobacillales</taxon>
        <taxon>Lactobacillaceae</taxon>
        <taxon>Periweissella</taxon>
    </lineage>
</organism>
<name>A0A4P6YUS2_9LACO</name>
<comment type="cofactor">
    <cofactor evidence="1">
        <name>Mg(2+)</name>
        <dbReference type="ChEBI" id="CHEBI:18420"/>
    </cofactor>
</comment>
<keyword evidence="6" id="KW-0418">Kinase</keyword>
<dbReference type="GO" id="GO:0008865">
    <property type="term" value="F:fructokinase activity"/>
    <property type="evidence" value="ECO:0007669"/>
    <property type="project" value="UniProtKB-EC"/>
</dbReference>
<dbReference type="Pfam" id="PF00480">
    <property type="entry name" value="ROK"/>
    <property type="match status" value="1"/>
</dbReference>
<sequence>MRYGAIEAGGTKFVLAVIDEDMQIVARERIDTRLPAETLADVFTFFDANQVDAIGIGAFGPIDINKKSATYGFVKATPKPGWRDFDFLGAMKAWRDIPYFWTTDVNVAAVGEQQLGAAKGINNLVYLTIGTGIGAGIIQNGQLLSGFGHPEAGHISLHQHPDDTEFKGVCPYHGTCFEGLAAGPSLQARYGVPAVELGQEHAAWQVEAYYIAQALVNYSLILSPERIVLGGGVMHQQMLFPMIRESFVAQMADYAQVPNLDEYIQPIALADDAGVLGCALLAKYALEQQ</sequence>
<keyword evidence="10" id="KW-0119">Carbohydrate metabolism</keyword>
<evidence type="ECO:0000256" key="5">
    <source>
        <dbReference type="ARBA" id="ARBA00022741"/>
    </source>
</evidence>
<dbReference type="GO" id="GO:0046872">
    <property type="term" value="F:metal ion binding"/>
    <property type="evidence" value="ECO:0007669"/>
    <property type="project" value="UniProtKB-KW"/>
</dbReference>
<keyword evidence="9" id="KW-0460">Magnesium</keyword>
<comment type="catalytic activity">
    <reaction evidence="12">
        <text>D-fructose + ATP = D-fructose 6-phosphate + ADP + H(+)</text>
        <dbReference type="Rhea" id="RHEA:16125"/>
        <dbReference type="ChEBI" id="CHEBI:15378"/>
        <dbReference type="ChEBI" id="CHEBI:30616"/>
        <dbReference type="ChEBI" id="CHEBI:37721"/>
        <dbReference type="ChEBI" id="CHEBI:61527"/>
        <dbReference type="ChEBI" id="CHEBI:456216"/>
        <dbReference type="EC" id="2.7.1.4"/>
    </reaction>
</comment>
<dbReference type="GO" id="GO:0005524">
    <property type="term" value="F:ATP binding"/>
    <property type="evidence" value="ECO:0007669"/>
    <property type="project" value="UniProtKB-KW"/>
</dbReference>
<accession>A0A4P6YUS2</accession>
<evidence type="ECO:0000256" key="2">
    <source>
        <dbReference type="ARBA" id="ARBA00006479"/>
    </source>
</evidence>
<evidence type="ECO:0000313" key="14">
    <source>
        <dbReference type="EMBL" id="QBO36476.1"/>
    </source>
</evidence>
<dbReference type="Gene3D" id="3.30.420.40">
    <property type="match status" value="2"/>
</dbReference>
<dbReference type="InterPro" id="IPR049874">
    <property type="entry name" value="ROK_cs"/>
</dbReference>
<dbReference type="EC" id="2.7.1.4" evidence="11"/>
<dbReference type="AlphaFoldDB" id="A0A4P6YUS2"/>
<dbReference type="EMBL" id="CP037940">
    <property type="protein sequence ID" value="QBO36476.1"/>
    <property type="molecule type" value="Genomic_DNA"/>
</dbReference>
<evidence type="ECO:0000256" key="10">
    <source>
        <dbReference type="ARBA" id="ARBA00023277"/>
    </source>
</evidence>
<evidence type="ECO:0000313" key="15">
    <source>
        <dbReference type="Proteomes" id="UP000292886"/>
    </source>
</evidence>
<dbReference type="SUPFAM" id="SSF53067">
    <property type="entry name" value="Actin-like ATPase domain"/>
    <property type="match status" value="1"/>
</dbReference>
<dbReference type="FunFam" id="3.30.420.40:FF:000153">
    <property type="entry name" value="Putative fructokinase"/>
    <property type="match status" value="1"/>
</dbReference>
<keyword evidence="15" id="KW-1185">Reference proteome</keyword>
<dbReference type="PANTHER" id="PTHR42742">
    <property type="entry name" value="TRANSCRIPTIONAL REPRESSOR MPRA"/>
    <property type="match status" value="1"/>
</dbReference>
<dbReference type="KEGG" id="wei:EQG49_08325"/>
<evidence type="ECO:0000256" key="9">
    <source>
        <dbReference type="ARBA" id="ARBA00022842"/>
    </source>
</evidence>
<dbReference type="Proteomes" id="UP000292886">
    <property type="component" value="Chromosome"/>
</dbReference>
<keyword evidence="4" id="KW-0479">Metal-binding</keyword>
<evidence type="ECO:0000256" key="11">
    <source>
        <dbReference type="ARBA" id="ARBA00038887"/>
    </source>
</evidence>
<evidence type="ECO:0000256" key="12">
    <source>
        <dbReference type="ARBA" id="ARBA00048451"/>
    </source>
</evidence>
<evidence type="ECO:0000256" key="3">
    <source>
        <dbReference type="ARBA" id="ARBA00022679"/>
    </source>
</evidence>
<reference evidence="15" key="1">
    <citation type="submission" date="2019-03" db="EMBL/GenBank/DDBJ databases">
        <title>Weissella sp. 26KH-42 Genome sequencing.</title>
        <authorList>
            <person name="Heo J."/>
            <person name="Kim S.-J."/>
            <person name="Kim J.-S."/>
            <person name="Hong S.-B."/>
            <person name="Kwon S.-W."/>
        </authorList>
    </citation>
    <scope>NUCLEOTIDE SEQUENCE [LARGE SCALE GENOMIC DNA]</scope>
    <source>
        <strain evidence="15">26KH-42</strain>
    </source>
</reference>
<dbReference type="InterPro" id="IPR000600">
    <property type="entry name" value="ROK"/>
</dbReference>
<dbReference type="InterPro" id="IPR051804">
    <property type="entry name" value="Carb_Metab_Reg_Kinase/Isom"/>
</dbReference>
<dbReference type="FunFam" id="3.30.420.40:FF:000136">
    <property type="entry name" value="Putative fructokinase"/>
    <property type="match status" value="1"/>
</dbReference>
<gene>
    <name evidence="14" type="ORF">EQG49_08325</name>
</gene>
<keyword evidence="3" id="KW-0808">Transferase</keyword>
<dbReference type="PANTHER" id="PTHR42742:SF3">
    <property type="entry name" value="FRUCTOKINASE"/>
    <property type="match status" value="1"/>
</dbReference>
<evidence type="ECO:0000256" key="6">
    <source>
        <dbReference type="ARBA" id="ARBA00022777"/>
    </source>
</evidence>
<dbReference type="CDD" id="cd24067">
    <property type="entry name" value="ASKHA_NBD_ROK_BsFRK-like"/>
    <property type="match status" value="1"/>
</dbReference>
<comment type="similarity">
    <text evidence="2">Belongs to the ROK (NagC/XylR) family.</text>
</comment>
<evidence type="ECO:0000256" key="7">
    <source>
        <dbReference type="ARBA" id="ARBA00022833"/>
    </source>
</evidence>
<dbReference type="PROSITE" id="PS01125">
    <property type="entry name" value="ROK"/>
    <property type="match status" value="1"/>
</dbReference>
<dbReference type="OrthoDB" id="9783435at2"/>